<organism evidence="2 3">
    <name type="scientific">Algoriphagus faecimaris</name>
    <dbReference type="NCBI Taxonomy" id="686796"/>
    <lineage>
        <taxon>Bacteria</taxon>
        <taxon>Pseudomonadati</taxon>
        <taxon>Bacteroidota</taxon>
        <taxon>Cytophagia</taxon>
        <taxon>Cytophagales</taxon>
        <taxon>Cyclobacteriaceae</taxon>
        <taxon>Algoriphagus</taxon>
    </lineage>
</organism>
<evidence type="ECO:0000313" key="3">
    <source>
        <dbReference type="Proteomes" id="UP000199060"/>
    </source>
</evidence>
<feature type="transmembrane region" description="Helical" evidence="1">
    <location>
        <begin position="12"/>
        <end position="33"/>
    </location>
</feature>
<proteinExistence type="predicted"/>
<evidence type="ECO:0000256" key="1">
    <source>
        <dbReference type="SAM" id="Phobius"/>
    </source>
</evidence>
<sequence>MIFEFEPIVSWTFLTVLFFLLLVVGLLPIYFYWRKGLPTQRLLIKGLLFLAFVFFFFLTLLQPGWEKDENQDPVLVYQDGLSLQLVSEWKDSLQVAKVVPISDFKRQSDRVILLGDYFKREDLYALREVDFDWVFPESNGLIKEIAWKSYLRKGERQKVELAVYTDQEDHFLHLAEVAADSVLLKKGWNWAELGFEPRGLGRIELPLLLVKDTLTHLRFFVGETKPKRYHFQMGFPSMESRTLSTWLRQKGEAVSEQVQLSRDTFLESGEERDTLQIQIIDPSQINTKAIQEWVKNAEGALILMQVSEPVSLANEVNRLFGTTFELERSGSEVNRQVDLGVNALPYSWKDKSGQTRLYDQSVAIQNSGGVQIAISLIASTAELILEGKEATYESFWGGLLGQLEPEEDFSLYQSAPVFRGLPTHFELMQRDSFPESWEIGVDTIFLQKNAINPFQRSGNWQPTGQGWMNSGDDFSIYVFNPEELPTVYTSAMVRAQQLDNQSSGEFSTPKTHKLSDWIGLIGMLVALGLIWLEPKWNA</sequence>
<evidence type="ECO:0000313" key="2">
    <source>
        <dbReference type="EMBL" id="SDD32740.1"/>
    </source>
</evidence>
<reference evidence="3" key="1">
    <citation type="submission" date="2016-10" db="EMBL/GenBank/DDBJ databases">
        <authorList>
            <person name="Varghese N."/>
            <person name="Submissions S."/>
        </authorList>
    </citation>
    <scope>NUCLEOTIDE SEQUENCE [LARGE SCALE GENOMIC DNA]</scope>
    <source>
        <strain evidence="3">DSM 23095</strain>
    </source>
</reference>
<dbReference type="RefSeq" id="WP_087939951.1">
    <property type="nucleotide sequence ID" value="NZ_FNAC01000024.1"/>
</dbReference>
<evidence type="ECO:0008006" key="4">
    <source>
        <dbReference type="Google" id="ProtNLM"/>
    </source>
</evidence>
<dbReference type="STRING" id="686796.SAMN04488104_102438"/>
<dbReference type="EMBL" id="FNAC01000024">
    <property type="protein sequence ID" value="SDD32740.1"/>
    <property type="molecule type" value="Genomic_DNA"/>
</dbReference>
<keyword evidence="1" id="KW-0812">Transmembrane</keyword>
<name>A0A1G6TUH6_9BACT</name>
<dbReference type="OrthoDB" id="980086at2"/>
<keyword evidence="3" id="KW-1185">Reference proteome</keyword>
<dbReference type="AlphaFoldDB" id="A0A1G6TUH6"/>
<gene>
    <name evidence="2" type="ORF">SAMN04488104_102438</name>
</gene>
<keyword evidence="1" id="KW-0472">Membrane</keyword>
<feature type="transmembrane region" description="Helical" evidence="1">
    <location>
        <begin position="42"/>
        <end position="61"/>
    </location>
</feature>
<protein>
    <recommendedName>
        <fullName evidence="4">N-terminal double-transmembrane domain-containing protein</fullName>
    </recommendedName>
</protein>
<accession>A0A1G6TUH6</accession>
<keyword evidence="1" id="KW-1133">Transmembrane helix</keyword>
<dbReference type="Proteomes" id="UP000199060">
    <property type="component" value="Unassembled WGS sequence"/>
</dbReference>